<dbReference type="GO" id="GO:0005524">
    <property type="term" value="F:ATP binding"/>
    <property type="evidence" value="ECO:0007669"/>
    <property type="project" value="UniProtKB-KW"/>
</dbReference>
<dbReference type="InterPro" id="IPR016024">
    <property type="entry name" value="ARM-type_fold"/>
</dbReference>
<dbReference type="RefSeq" id="WP_084033137.1">
    <property type="nucleotide sequence ID" value="NZ_CP043010.1"/>
</dbReference>
<keyword evidence="1" id="KW-0547">Nucleotide-binding</keyword>
<name>A0AAX3EII9_PAEUR</name>
<gene>
    <name evidence="1" type="ORF">NL394_18105</name>
</gene>
<organism evidence="1 2">
    <name type="scientific">Paenarthrobacter ureafaciens</name>
    <dbReference type="NCBI Taxonomy" id="37931"/>
    <lineage>
        <taxon>Bacteria</taxon>
        <taxon>Bacillati</taxon>
        <taxon>Actinomycetota</taxon>
        <taxon>Actinomycetes</taxon>
        <taxon>Micrococcales</taxon>
        <taxon>Micrococcaceae</taxon>
        <taxon>Paenarthrobacter</taxon>
    </lineage>
</organism>
<dbReference type="InterPro" id="IPR011989">
    <property type="entry name" value="ARM-like"/>
</dbReference>
<dbReference type="SUPFAM" id="SSF48371">
    <property type="entry name" value="ARM repeat"/>
    <property type="match status" value="1"/>
</dbReference>
<dbReference type="InterPro" id="IPR027417">
    <property type="entry name" value="P-loop_NTPase"/>
</dbReference>
<dbReference type="SUPFAM" id="SSF52540">
    <property type="entry name" value="P-loop containing nucleoside triphosphate hydrolases"/>
    <property type="match status" value="1"/>
</dbReference>
<keyword evidence="1" id="KW-0067">ATP-binding</keyword>
<dbReference type="EMBL" id="CP101185">
    <property type="protein sequence ID" value="UYV96939.1"/>
    <property type="molecule type" value="Genomic_DNA"/>
</dbReference>
<evidence type="ECO:0000313" key="2">
    <source>
        <dbReference type="Proteomes" id="UP001163293"/>
    </source>
</evidence>
<evidence type="ECO:0000313" key="1">
    <source>
        <dbReference type="EMBL" id="UYV96939.1"/>
    </source>
</evidence>
<proteinExistence type="predicted"/>
<dbReference type="Gene3D" id="3.40.50.300">
    <property type="entry name" value="P-loop containing nucleotide triphosphate hydrolases"/>
    <property type="match status" value="1"/>
</dbReference>
<protein>
    <submittedName>
        <fullName evidence="1">ATP-binding protein</fullName>
    </submittedName>
</protein>
<dbReference type="Gene3D" id="1.25.10.10">
    <property type="entry name" value="Leucine-rich Repeat Variant"/>
    <property type="match status" value="1"/>
</dbReference>
<keyword evidence="2" id="KW-1185">Reference proteome</keyword>
<dbReference type="Proteomes" id="UP001163293">
    <property type="component" value="Chromosome"/>
</dbReference>
<accession>A0AAX3EII9</accession>
<reference evidence="1" key="1">
    <citation type="submission" date="2022-07" db="EMBL/GenBank/DDBJ databases">
        <authorList>
            <person name="Wu T."/>
        </authorList>
    </citation>
    <scope>NUCLEOTIDE SEQUENCE</scope>
    <source>
        <strain evidence="1">SD-1</strain>
    </source>
</reference>
<sequence>MTALPGGAADKEGNRYEHWWTARVVADLLTGSASRLRLEPPGVGGEGIEFEVDRAGVTWGEQVKLRAGNWTINKLKSEGVLAGALTQVQAGRRFKLIVSTESMPFDTLAQRSRDCDSSVEFRTALSSADDADFLKLATIWGITPDEAYVALRSIYVEPYPFENLRQLVALEFRILFSDAPEVVLGEVRNFCDDHMHEQLTAPQIWTHLESKGFHRRHLAGDASFINNLRKTVERHARHVNASRPSIGLVQSAHLDKLRDCLTDKAGKQLVVLDGSAGYGKSTIAAAIAAELQTSGWWVAAANMSVVKPSAATSTKLGDQLGLGDNSPGIVLAGVADGSPGLLIIDQLDAVGTYSGRITEVYDAIAEVLDEVASAPNIKVLLVVRTVDLESDPRFARFCDATTANRIHVDKLSADDVKAKLTECNIPVPGSDVTIELLRTPLHLSIFLRLSAAARQEVYPSLQRLYDRYTDEVRQSIELSVGHLQWAAIMDTLVRYMNENERLSAPAPILDLFPRDEVHALESADVLSINDQGILSFFHESYFDYLFARRFVAADESLLDFVVGSGQHLFRRAQVRQILEHFAATDKEKFRHTVQQLLGSTKVRSHLKEVVVDVLEQVEGTTDDWLALDELAWSDSRIAWRILGILNRPSWFAAADALGKWSEWLNDPSKTDRAFSHLRFIARDHPARVVELVRPYMGASDEWRLRLKSMVEWSLKPESVELAIELLERGDLDDARGPIAVNSDFWSIVFGLARDDLSAAARFIGAYLNRGLTRAQAEGSDDPFETGQLPEHSPSDQVIAQISTKAPQDYLANVLSFVEVVALANQRQVKGYLPMGSRWAFRNRGSAYTVDDKIFDGVRTALIALAKTAPDLCDDYIERLSSFESEELRFLACIALTERGPADKAIDWLTSDTRNFELGYVDNTSWASRSLINRWSGECSEELFSRLEVLVLTHAPEPERPGYIAGTRLRLLSALDSSRMSEAGRQQLLELQRRFPAIQPSVAPRGVTGGAVASPIPDAAAQVMSDKQWMSALQKYTSDKTDWRGDQPVGGAHQLAQTLGQQAEREPERFAKLALGFDDSVSPHAMDAVIRAVAPKIETDLLADLCEHAQRTYASHVGQAICTAAQQGKPVSERMVTLLTMYIDDPDPDREWARTETGTGDNYFGGDIDMAGLNSTRGHVARAAAAILFQSADYLNILRPVVETLAVDSNLGVRSQTAEAVLALMNHEPERAYDLGEALLDADIELYDTRNVERLMSYLLVREPERFGQFLTRGLEGPGHVALRAGRLWALLSYRDSLPTGVPQEVGELPVDARRGAAERFAANPEESADLLISLFNDPDKLVREQSSSTIRYLATQRPSTVSKLVKGFVSSEAFEAHFDDLIMELEPVETIDPELVLLACERALKIAGAEVGDIRTSHSALAQPIVVSVLRVYRQGDAERRGRCLDIIDQLSEVNAYGIAEALNAER</sequence>